<evidence type="ECO:0000256" key="1">
    <source>
        <dbReference type="SAM" id="MobiDB-lite"/>
    </source>
</evidence>
<accession>A0ABP0HLB1</accession>
<dbReference type="Proteomes" id="UP001642464">
    <property type="component" value="Unassembled WGS sequence"/>
</dbReference>
<protein>
    <submittedName>
        <fullName evidence="2">Uncharacterized protein</fullName>
    </submittedName>
</protein>
<name>A0ABP0HLB1_9DINO</name>
<comment type="caution">
    <text evidence="2">The sequence shown here is derived from an EMBL/GenBank/DDBJ whole genome shotgun (WGS) entry which is preliminary data.</text>
</comment>
<feature type="compositionally biased region" description="Basic residues" evidence="1">
    <location>
        <begin position="829"/>
        <end position="845"/>
    </location>
</feature>
<feature type="region of interest" description="Disordered" evidence="1">
    <location>
        <begin position="654"/>
        <end position="700"/>
    </location>
</feature>
<reference evidence="2 3" key="1">
    <citation type="submission" date="2024-02" db="EMBL/GenBank/DDBJ databases">
        <authorList>
            <person name="Chen Y."/>
            <person name="Shah S."/>
            <person name="Dougan E. K."/>
            <person name="Thang M."/>
            <person name="Chan C."/>
        </authorList>
    </citation>
    <scope>NUCLEOTIDE SEQUENCE [LARGE SCALE GENOMIC DNA]</scope>
</reference>
<proteinExistence type="predicted"/>
<gene>
    <name evidence="2" type="ORF">SCF082_LOCUS2345</name>
</gene>
<keyword evidence="3" id="KW-1185">Reference proteome</keyword>
<evidence type="ECO:0000313" key="2">
    <source>
        <dbReference type="EMBL" id="CAK8990697.1"/>
    </source>
</evidence>
<feature type="region of interest" description="Disordered" evidence="1">
    <location>
        <begin position="812"/>
        <end position="867"/>
    </location>
</feature>
<feature type="region of interest" description="Disordered" evidence="1">
    <location>
        <begin position="738"/>
        <end position="758"/>
    </location>
</feature>
<dbReference type="EMBL" id="CAXAMM010001137">
    <property type="protein sequence ID" value="CAK8990697.1"/>
    <property type="molecule type" value="Genomic_DNA"/>
</dbReference>
<evidence type="ECO:0000313" key="3">
    <source>
        <dbReference type="Proteomes" id="UP001642464"/>
    </source>
</evidence>
<organism evidence="2 3">
    <name type="scientific">Durusdinium trenchii</name>
    <dbReference type="NCBI Taxonomy" id="1381693"/>
    <lineage>
        <taxon>Eukaryota</taxon>
        <taxon>Sar</taxon>
        <taxon>Alveolata</taxon>
        <taxon>Dinophyceae</taxon>
        <taxon>Suessiales</taxon>
        <taxon>Symbiodiniaceae</taxon>
        <taxon>Durusdinium</taxon>
    </lineage>
</organism>
<feature type="compositionally biased region" description="Basic and acidic residues" evidence="1">
    <location>
        <begin position="672"/>
        <end position="681"/>
    </location>
</feature>
<sequence length="867" mass="97243">MALELPPDDDVGPEILMEKGTLSMSCPVVDLVTPSRAIQRLPSLETPPDKPIYCCKKGCVAQFRMGDSRMKHLKGLRQTMGPMTGHDLNQFLLGQLKQLDRLVPDSNFSDEKDVQKSCPIKFQICGFQLCEKAWCVLMGVNEKRVRRLSSGLLTNIVPTDMRSYNGRAPTGKNDSVDGFLGHVYWHLAEPLAETAPIEEVSGAALSSSGIFVPSATDSDLPEALLGGALHFNAESLNQSNPVAAAELMGAGAKDSGLQPRHLQHMSMEGFYELYRLWAGNAEPTEIAGSRLFASIYQERWRDLIRFRETSQHAKRIRKASLQPDRQQLEKAQSEHIKNVRMYRQTQSRLNALSEQATGTNGSSTSILKLDIDGLDQSKTRYPRLNSINPKSLTNAWRPQIHVLGCIIWGVVESYFVLEPDVPKDSSTEITCILRALDQAKEILDKRGIPIPEHLIIEDFVKLILEKVTPSRKRELRAEILTGSLNWKQYYDQYEIQMSGLDLPLYDDRSGDSWKPTEIPKEDYKHCDTDCILLVKHLVNSQSLSQPPLTLLPAEFLKKIQQELESLPRNILSDRAKKEFLKTADMVEREPWELVRAAKCLREWVDANVRKDWQSVTMPTWWFANDVRELCITPNPEGWERFAPGPVQPVYIAPAKIPAPEDGEPKKRGRPPKVRDPNDPPPKRGRPPKRPPVVQEEDQGQGAAAEIFVEQAGAAPIAIPPVEEEVELGPGQDMVLQPVVDNPPPPTRSTFAGRTKSGSEEYQNQWMGRREMYYKFVPVAFWKDPSERQYWTLCNTIGDKDKAMQQFLDQIGVKRGPPAPAPKAAAVPKAKCKAKAQAKAQAKRKAEKNSGPGRRPGVKSSRGKAAYR</sequence>